<dbReference type="PANTHER" id="PTHR48287">
    <property type="entry name" value="ARM REPEAT SUPERFAMILY PROTEIN"/>
    <property type="match status" value="1"/>
</dbReference>
<feature type="domain" description="RRP12 HEAT" evidence="5">
    <location>
        <begin position="346"/>
        <end position="656"/>
    </location>
</feature>
<proteinExistence type="inferred from homology"/>
<dbReference type="InterPro" id="IPR052087">
    <property type="entry name" value="RRP12"/>
</dbReference>
<dbReference type="GO" id="GO:0005634">
    <property type="term" value="C:nucleus"/>
    <property type="evidence" value="ECO:0007669"/>
    <property type="project" value="UniProtKB-SubCell"/>
</dbReference>
<dbReference type="Gene3D" id="1.25.10.10">
    <property type="entry name" value="Leucine-rich Repeat Variant"/>
    <property type="match status" value="2"/>
</dbReference>
<sequence>MSDGLETALAKIRPHTSSNLAHQKAPATLLHALEATFDEQKSEKSPTAYFAALLTTLDGTLQNEKSSGPALGDSDLLPAELYLLALVAPFAPHPVIRANVNTILSLTAPLFPILSKHAPPLRSQLGLYDAVLKVLDRSQLEVQAVRQSFASILQLCLDPRPKVRKRAAEVIKEVLASPPSPLALHPYAERVAEWVKSILTDVNANALPKSKAQRTDVESGEVGIHLLAFLRLVLFKLPPSSLPSIVPLLLSLPRLGNPFLSQTAYSILSELLSVPDDDSEVNVSDEVPDILKAVLSSPPPKTDATLAPAWLGVLGNTMVAFKSADADASSAQLGKAWKAMWPFLESNDLSIRNASAESLGLLAKCFTPALITPAIRESNKSDGGEPKTQLNKIISQTDKALESLAFARSMPQLLSVISSLLLNLRYRDSPAASTAAEILLLPIVKKIGDLRLQKDFEHKESVDATLGSAMSVMGPQVLLRVLPLNLEPADRSAGREPRAFLLPLLTQPHSSPLSHFVSYFVPLTERMFELHQKADAEGRQAEAKVWTVLIAQIWAGLPSYCWAPVDLRKSLDAAFSQLLSGLLYNQPELRPPILRALKLLIESNKTLASSDQALIAKSPALSRVDAISTDDAAQNLEFLRGQAESWLAVLFNVFGSVNRDARGIVGDVISSWASIAGEQATSQAFRKVVSLFKTNVAKPQPARGPDGGSVIAMTQDIMLLLLPYLSATDSTALFELCLTHEVITNQDNGVQKRGYKILAKLVEGGKLSTLDVDSVVKKLDELSDGLAPAAKKDRFHLYTNLLPTIPSNGLHIIPSLIPEAVLGTKEPSEKARSAAFDLIVAMAKKMSDGGVVNRNMVDGMDVEEAKASVEEYLTMIAGGLAGATPHMISASITAISRVVFEFKDSITPTMHTEIFTTIMVFLTSTNREIVKSTLGFVKLSIHTLPLDLIRPHLPQLVPALLGWSHDHKNHFKEKVRHIFERMLRRFKWDEVYGCAEGEEAAKMLVNIRKRKERAKKKRAAAAEEEDGDEKPTGRPATGDAFEDVLYGSESELDDSDEEGEAPQRSATAGKQRKGGDYAARLRVDDDEPMDLLAGAASRITSKYFSRRRKPGQDAARFKTDDDTGKMIIDEDADSDDDAGGARAQEDVEGTAYREAITSADGFTRGPNGRIKFNKDTKKRRRENRDEGDGDVEMGDADGKAVARPGKKRTEEKLGREFKAKKAGGDVKKGGVDPYAYLPLSQAAKKGAKHSRLGVAGKR</sequence>
<dbReference type="EMBL" id="JH687408">
    <property type="protein sequence ID" value="EIM79185.1"/>
    <property type="molecule type" value="Genomic_DNA"/>
</dbReference>
<dbReference type="OrthoDB" id="2192888at2759"/>
<organism evidence="7 8">
    <name type="scientific">Stereum hirsutum (strain FP-91666)</name>
    <name type="common">White-rot fungus</name>
    <dbReference type="NCBI Taxonomy" id="721885"/>
    <lineage>
        <taxon>Eukaryota</taxon>
        <taxon>Fungi</taxon>
        <taxon>Dikarya</taxon>
        <taxon>Basidiomycota</taxon>
        <taxon>Agaricomycotina</taxon>
        <taxon>Agaricomycetes</taxon>
        <taxon>Russulales</taxon>
        <taxon>Stereaceae</taxon>
        <taxon>Stereum</taxon>
    </lineage>
</organism>
<dbReference type="RefSeq" id="XP_007311718.1">
    <property type="nucleotide sequence ID" value="XM_007311656.1"/>
</dbReference>
<dbReference type="OMA" id="PDQMKHR"/>
<evidence type="ECO:0000313" key="7">
    <source>
        <dbReference type="EMBL" id="EIM79185.1"/>
    </source>
</evidence>
<dbReference type="SUPFAM" id="SSF48371">
    <property type="entry name" value="ARM repeat"/>
    <property type="match status" value="1"/>
</dbReference>
<dbReference type="InterPro" id="IPR057860">
    <property type="entry name" value="HEAT_RRP12_N"/>
</dbReference>
<evidence type="ECO:0000259" key="5">
    <source>
        <dbReference type="Pfam" id="PF08161"/>
    </source>
</evidence>
<gene>
    <name evidence="7" type="ORF">STEHIDRAFT_69856</name>
</gene>
<evidence type="ECO:0000313" key="8">
    <source>
        <dbReference type="Proteomes" id="UP000053927"/>
    </source>
</evidence>
<name>R7RWK6_STEHR</name>
<dbReference type="AlphaFoldDB" id="R7RWK6"/>
<feature type="compositionally biased region" description="Acidic residues" evidence="4">
    <location>
        <begin position="1050"/>
        <end position="1060"/>
    </location>
</feature>
<dbReference type="InterPro" id="IPR016024">
    <property type="entry name" value="ARM-type_fold"/>
</dbReference>
<protein>
    <submittedName>
        <fullName evidence="7">NUC173-domain-containing protein</fullName>
    </submittedName>
</protein>
<evidence type="ECO:0000256" key="4">
    <source>
        <dbReference type="SAM" id="MobiDB-lite"/>
    </source>
</evidence>
<feature type="compositionally biased region" description="Acidic residues" evidence="4">
    <location>
        <begin position="1129"/>
        <end position="1138"/>
    </location>
</feature>
<feature type="compositionally biased region" description="Basic and acidic residues" evidence="4">
    <location>
        <begin position="1207"/>
        <end position="1230"/>
    </location>
</feature>
<evidence type="ECO:0000256" key="2">
    <source>
        <dbReference type="ARBA" id="ARBA00007690"/>
    </source>
</evidence>
<comment type="similarity">
    <text evidence="2">Belongs to the RRP12 family.</text>
</comment>
<dbReference type="eggNOG" id="KOG1248">
    <property type="taxonomic scope" value="Eukaryota"/>
</dbReference>
<dbReference type="InterPro" id="IPR012978">
    <property type="entry name" value="HEAT_RRP12"/>
</dbReference>
<comment type="subcellular location">
    <subcellularLocation>
        <location evidence="1">Nucleus</location>
    </subcellularLocation>
</comment>
<dbReference type="PANTHER" id="PTHR48287:SF1">
    <property type="entry name" value="ARM REPEAT SUPERFAMILY PROTEIN"/>
    <property type="match status" value="1"/>
</dbReference>
<evidence type="ECO:0000259" key="6">
    <source>
        <dbReference type="Pfam" id="PF25772"/>
    </source>
</evidence>
<reference evidence="8" key="1">
    <citation type="journal article" date="2012" name="Science">
        <title>The Paleozoic origin of enzymatic lignin decomposition reconstructed from 31 fungal genomes.</title>
        <authorList>
            <person name="Floudas D."/>
            <person name="Binder M."/>
            <person name="Riley R."/>
            <person name="Barry K."/>
            <person name="Blanchette R.A."/>
            <person name="Henrissat B."/>
            <person name="Martinez A.T."/>
            <person name="Otillar R."/>
            <person name="Spatafora J.W."/>
            <person name="Yadav J.S."/>
            <person name="Aerts A."/>
            <person name="Benoit I."/>
            <person name="Boyd A."/>
            <person name="Carlson A."/>
            <person name="Copeland A."/>
            <person name="Coutinho P.M."/>
            <person name="de Vries R.P."/>
            <person name="Ferreira P."/>
            <person name="Findley K."/>
            <person name="Foster B."/>
            <person name="Gaskell J."/>
            <person name="Glotzer D."/>
            <person name="Gorecki P."/>
            <person name="Heitman J."/>
            <person name="Hesse C."/>
            <person name="Hori C."/>
            <person name="Igarashi K."/>
            <person name="Jurgens J.A."/>
            <person name="Kallen N."/>
            <person name="Kersten P."/>
            <person name="Kohler A."/>
            <person name="Kuees U."/>
            <person name="Kumar T.K.A."/>
            <person name="Kuo A."/>
            <person name="LaButti K."/>
            <person name="Larrondo L.F."/>
            <person name="Lindquist E."/>
            <person name="Ling A."/>
            <person name="Lombard V."/>
            <person name="Lucas S."/>
            <person name="Lundell T."/>
            <person name="Martin R."/>
            <person name="McLaughlin D.J."/>
            <person name="Morgenstern I."/>
            <person name="Morin E."/>
            <person name="Murat C."/>
            <person name="Nagy L.G."/>
            <person name="Nolan M."/>
            <person name="Ohm R.A."/>
            <person name="Patyshakuliyeva A."/>
            <person name="Rokas A."/>
            <person name="Ruiz-Duenas F.J."/>
            <person name="Sabat G."/>
            <person name="Salamov A."/>
            <person name="Samejima M."/>
            <person name="Schmutz J."/>
            <person name="Slot J.C."/>
            <person name="St John F."/>
            <person name="Stenlid J."/>
            <person name="Sun H."/>
            <person name="Sun S."/>
            <person name="Syed K."/>
            <person name="Tsang A."/>
            <person name="Wiebenga A."/>
            <person name="Young D."/>
            <person name="Pisabarro A."/>
            <person name="Eastwood D.C."/>
            <person name="Martin F."/>
            <person name="Cullen D."/>
            <person name="Grigoriev I.V."/>
            <person name="Hibbett D.S."/>
        </authorList>
    </citation>
    <scope>NUCLEOTIDE SEQUENCE [LARGE SCALE GENOMIC DNA]</scope>
    <source>
        <strain evidence="8">FP-91666</strain>
    </source>
</reference>
<accession>R7RWK6</accession>
<feature type="compositionally biased region" description="Basic and acidic residues" evidence="4">
    <location>
        <begin position="1073"/>
        <end position="1083"/>
    </location>
</feature>
<feature type="domain" description="RRP12 N-terminal HEAT" evidence="6">
    <location>
        <begin position="15"/>
        <end position="277"/>
    </location>
</feature>
<evidence type="ECO:0000256" key="1">
    <source>
        <dbReference type="ARBA" id="ARBA00004123"/>
    </source>
</evidence>
<keyword evidence="8" id="KW-1185">Reference proteome</keyword>
<dbReference type="Pfam" id="PF08161">
    <property type="entry name" value="RRP12_HEAT"/>
    <property type="match status" value="1"/>
</dbReference>
<keyword evidence="3" id="KW-0539">Nucleus</keyword>
<dbReference type="InterPro" id="IPR011989">
    <property type="entry name" value="ARM-like"/>
</dbReference>
<dbReference type="Proteomes" id="UP000053927">
    <property type="component" value="Unassembled WGS sequence"/>
</dbReference>
<feature type="region of interest" description="Disordered" evidence="4">
    <location>
        <begin position="1101"/>
        <end position="1231"/>
    </location>
</feature>
<dbReference type="Pfam" id="PF25772">
    <property type="entry name" value="HEAT_RRP12_N"/>
    <property type="match status" value="1"/>
</dbReference>
<feature type="compositionally biased region" description="Basic and acidic residues" evidence="4">
    <location>
        <begin position="1115"/>
        <end position="1128"/>
    </location>
</feature>
<dbReference type="GeneID" id="18806585"/>
<feature type="region of interest" description="Disordered" evidence="4">
    <location>
        <begin position="1016"/>
        <end position="1089"/>
    </location>
</feature>
<feature type="compositionally biased region" description="Acidic residues" evidence="4">
    <location>
        <begin position="1185"/>
        <end position="1195"/>
    </location>
</feature>
<evidence type="ECO:0000256" key="3">
    <source>
        <dbReference type="ARBA" id="ARBA00023242"/>
    </source>
</evidence>
<dbReference type="KEGG" id="shs:STEHIDRAFT_69856"/>